<dbReference type="OrthoDB" id="6382074at2759"/>
<sequence>MFYFYRWNSLYDCVVVLLEALSVGDQLDAINTILINHYQPNGVSPITEVDIRVLKEYKLVMQPVAQCLDMLQVEGKAYMGTLLPSIWLMKVSLEEQSQNVNLLYARPLLQALLRGFEKRFGHLFEADKLLMATALHPNFTLKALETIAPEKVEKIKNMITRELRAIIEPREEQQQLGQPTMQEPQDLDTRLFNKLFARGVANQQQDVREVLRKSMEEWVPSQGELAWSLFPCQHREMWVDLFIKYNTSLPSSASVERLFSMAGDVLRAKGSSLDEVSFEELVFLKGNIDLLEEMGQEDMDEEEDL</sequence>
<proteinExistence type="predicted"/>
<dbReference type="SUPFAM" id="SSF53098">
    <property type="entry name" value="Ribonuclease H-like"/>
    <property type="match status" value="1"/>
</dbReference>
<dbReference type="PANTHER" id="PTHR47501">
    <property type="entry name" value="TRANSPOSASE-RELATED"/>
    <property type="match status" value="1"/>
</dbReference>
<evidence type="ECO:0000313" key="2">
    <source>
        <dbReference type="Proteomes" id="UP000324222"/>
    </source>
</evidence>
<comment type="caution">
    <text evidence="1">The sequence shown here is derived from an EMBL/GenBank/DDBJ whole genome shotgun (WGS) entry which is preliminary data.</text>
</comment>
<gene>
    <name evidence="1" type="ORF">E2C01_088118</name>
</gene>
<dbReference type="AlphaFoldDB" id="A0A5B7JF38"/>
<protein>
    <recommendedName>
        <fullName evidence="3">HAT C-terminal dimerisation domain-containing protein</fullName>
    </recommendedName>
</protein>
<dbReference type="PANTHER" id="PTHR47501:SF5">
    <property type="entry name" value="HAT C-TERMINAL DIMERISATION DOMAIN-CONTAINING PROTEIN"/>
    <property type="match status" value="1"/>
</dbReference>
<evidence type="ECO:0000313" key="1">
    <source>
        <dbReference type="EMBL" id="MPC93003.1"/>
    </source>
</evidence>
<keyword evidence="2" id="KW-1185">Reference proteome</keyword>
<dbReference type="EMBL" id="VSRR010093298">
    <property type="protein sequence ID" value="MPC93003.1"/>
    <property type="molecule type" value="Genomic_DNA"/>
</dbReference>
<organism evidence="1 2">
    <name type="scientific">Portunus trituberculatus</name>
    <name type="common">Swimming crab</name>
    <name type="synonym">Neptunus trituberculatus</name>
    <dbReference type="NCBI Taxonomy" id="210409"/>
    <lineage>
        <taxon>Eukaryota</taxon>
        <taxon>Metazoa</taxon>
        <taxon>Ecdysozoa</taxon>
        <taxon>Arthropoda</taxon>
        <taxon>Crustacea</taxon>
        <taxon>Multicrustacea</taxon>
        <taxon>Malacostraca</taxon>
        <taxon>Eumalacostraca</taxon>
        <taxon>Eucarida</taxon>
        <taxon>Decapoda</taxon>
        <taxon>Pleocyemata</taxon>
        <taxon>Brachyura</taxon>
        <taxon>Eubrachyura</taxon>
        <taxon>Portunoidea</taxon>
        <taxon>Portunidae</taxon>
        <taxon>Portuninae</taxon>
        <taxon>Portunus</taxon>
    </lineage>
</organism>
<accession>A0A5B7JF38</accession>
<dbReference type="InterPro" id="IPR012337">
    <property type="entry name" value="RNaseH-like_sf"/>
</dbReference>
<evidence type="ECO:0008006" key="3">
    <source>
        <dbReference type="Google" id="ProtNLM"/>
    </source>
</evidence>
<name>A0A5B7JF38_PORTR</name>
<reference evidence="1 2" key="1">
    <citation type="submission" date="2019-05" db="EMBL/GenBank/DDBJ databases">
        <title>Another draft genome of Portunus trituberculatus and its Hox gene families provides insights of decapod evolution.</title>
        <authorList>
            <person name="Jeong J.-H."/>
            <person name="Song I."/>
            <person name="Kim S."/>
            <person name="Choi T."/>
            <person name="Kim D."/>
            <person name="Ryu S."/>
            <person name="Kim W."/>
        </authorList>
    </citation>
    <scope>NUCLEOTIDE SEQUENCE [LARGE SCALE GENOMIC DNA]</scope>
    <source>
        <tissue evidence="1">Muscle</tissue>
    </source>
</reference>
<dbReference type="Proteomes" id="UP000324222">
    <property type="component" value="Unassembled WGS sequence"/>
</dbReference>